<reference evidence="1" key="1">
    <citation type="journal article" date="2014" name="Int. J. Syst. Evol. Microbiol.">
        <title>Complete genome of a new Firmicutes species belonging to the dominant human colonic microbiota ('Ruminococcus bicirculans') reveals two chromosomes and a selective capacity to utilize plant glucans.</title>
        <authorList>
            <consortium name="NISC Comparative Sequencing Program"/>
            <person name="Wegmann U."/>
            <person name="Louis P."/>
            <person name="Goesmann A."/>
            <person name="Henrissat B."/>
            <person name="Duncan S.H."/>
            <person name="Flint H.J."/>
        </authorList>
    </citation>
    <scope>NUCLEOTIDE SEQUENCE</scope>
    <source>
        <strain evidence="1">CCM 8490</strain>
    </source>
</reference>
<proteinExistence type="predicted"/>
<keyword evidence="4" id="KW-1185">Reference proteome</keyword>
<evidence type="ECO:0000313" key="4">
    <source>
        <dbReference type="Proteomes" id="UP000658202"/>
    </source>
</evidence>
<protein>
    <submittedName>
        <fullName evidence="2">Uncharacterized protein</fullName>
    </submittedName>
</protein>
<evidence type="ECO:0000313" key="2">
    <source>
        <dbReference type="EMBL" id="RKE87175.1"/>
    </source>
</evidence>
<organism evidence="2 3">
    <name type="scientific">Epilithonimonas arachidiradicis</name>
    <dbReference type="NCBI Taxonomy" id="1617282"/>
    <lineage>
        <taxon>Bacteria</taxon>
        <taxon>Pseudomonadati</taxon>
        <taxon>Bacteroidota</taxon>
        <taxon>Flavobacteriia</taxon>
        <taxon>Flavobacteriales</taxon>
        <taxon>Weeksellaceae</taxon>
        <taxon>Chryseobacterium group</taxon>
        <taxon>Epilithonimonas</taxon>
    </lineage>
</organism>
<evidence type="ECO:0000313" key="1">
    <source>
        <dbReference type="EMBL" id="GGG58876.1"/>
    </source>
</evidence>
<dbReference type="EMBL" id="RAQH01000005">
    <property type="protein sequence ID" value="RKE87175.1"/>
    <property type="molecule type" value="Genomic_DNA"/>
</dbReference>
<evidence type="ECO:0000313" key="3">
    <source>
        <dbReference type="Proteomes" id="UP000285906"/>
    </source>
</evidence>
<accession>A0A420D8Z7</accession>
<gene>
    <name evidence="2" type="ORF">BXY58_2051</name>
    <name evidence="1" type="ORF">GCM10007332_20700</name>
</gene>
<name>A0A420D8Z7_9FLAO</name>
<reference evidence="2 3" key="2">
    <citation type="submission" date="2018-09" db="EMBL/GenBank/DDBJ databases">
        <title>Genomic Encyclopedia of Archaeal and Bacterial Type Strains, Phase II (KMG-II): from individual species to whole genera.</title>
        <authorList>
            <person name="Goeker M."/>
        </authorList>
    </citation>
    <scope>NUCLEOTIDE SEQUENCE [LARGE SCALE GENOMIC DNA]</scope>
    <source>
        <strain evidence="2 3">DSM 27620</strain>
    </source>
</reference>
<dbReference type="AlphaFoldDB" id="A0A420D8Z7"/>
<dbReference type="EMBL" id="BMCW01000004">
    <property type="protein sequence ID" value="GGG58876.1"/>
    <property type="molecule type" value="Genomic_DNA"/>
</dbReference>
<dbReference type="Proteomes" id="UP000285906">
    <property type="component" value="Unassembled WGS sequence"/>
</dbReference>
<dbReference type="Proteomes" id="UP000658202">
    <property type="component" value="Unassembled WGS sequence"/>
</dbReference>
<reference evidence="4" key="3">
    <citation type="journal article" date="2019" name="Int. J. Syst. Evol. Microbiol.">
        <title>The Global Catalogue of Microorganisms (GCM) 10K type strain sequencing project: providing services to taxonomists for standard genome sequencing and annotation.</title>
        <authorList>
            <consortium name="The Broad Institute Genomics Platform"/>
            <consortium name="The Broad Institute Genome Sequencing Center for Infectious Disease"/>
            <person name="Wu L."/>
            <person name="Ma J."/>
        </authorList>
    </citation>
    <scope>NUCLEOTIDE SEQUENCE [LARGE SCALE GENOMIC DNA]</scope>
    <source>
        <strain evidence="4">CCM 8490</strain>
    </source>
</reference>
<sequence length="57" mass="6297">MFIKVFTSVNNFVLVNVDHIAYINPGTANRGCSLILDTGIRLNSIDDYDALLAQIAR</sequence>
<reference evidence="1" key="4">
    <citation type="submission" date="2024-05" db="EMBL/GenBank/DDBJ databases">
        <authorList>
            <person name="Sun Q."/>
            <person name="Sedlacek I."/>
        </authorList>
    </citation>
    <scope>NUCLEOTIDE SEQUENCE</scope>
    <source>
        <strain evidence="1">CCM 8490</strain>
    </source>
</reference>
<comment type="caution">
    <text evidence="2">The sequence shown here is derived from an EMBL/GenBank/DDBJ whole genome shotgun (WGS) entry which is preliminary data.</text>
</comment>